<dbReference type="AlphaFoldDB" id="A0A6A3L4R6"/>
<dbReference type="OrthoDB" id="115076at2759"/>
<evidence type="ECO:0000313" key="3">
    <source>
        <dbReference type="Proteomes" id="UP000435112"/>
    </source>
</evidence>
<protein>
    <submittedName>
        <fullName evidence="2">Uncharacterized protein</fullName>
    </submittedName>
</protein>
<sequence length="216" mass="23533">MSTTTRNLWPRSTRTGNPNRSRSRSNYPSLTRPFTEWLLRMEATPLVLPLPLHPRRAQQLFQEVLLTDAELLSEQSLPQRLQQLQRLNLSGIQEAKRGARFQRIQAAADSSPHNEGEQVTLKLSKDGSTLQMLSDADGTVTASLQLVDVQGITLHATPIHSFSLKLSQHDDEPDNNATTVGATNTLVASSEGDLNRPGVAGRATSHLRAGGSNAAA</sequence>
<reference evidence="2 3" key="1">
    <citation type="submission" date="2018-09" db="EMBL/GenBank/DDBJ databases">
        <title>Genomic investigation of the strawberry pathogen Phytophthora fragariae indicates pathogenicity is determined by transcriptional variation in three key races.</title>
        <authorList>
            <person name="Adams T.M."/>
            <person name="Armitage A.D."/>
            <person name="Sobczyk M.K."/>
            <person name="Bates H.J."/>
            <person name="Dunwell J.M."/>
            <person name="Nellist C.F."/>
            <person name="Harrison R.J."/>
        </authorList>
    </citation>
    <scope>NUCLEOTIDE SEQUENCE [LARGE SCALE GENOMIC DNA]</scope>
    <source>
        <strain evidence="2 3">SCRP324</strain>
    </source>
</reference>
<gene>
    <name evidence="2" type="ORF">PR002_g14172</name>
</gene>
<evidence type="ECO:0000256" key="1">
    <source>
        <dbReference type="SAM" id="MobiDB-lite"/>
    </source>
</evidence>
<feature type="compositionally biased region" description="Low complexity" evidence="1">
    <location>
        <begin position="11"/>
        <end position="27"/>
    </location>
</feature>
<name>A0A6A3L4R6_9STRA</name>
<organism evidence="2 3">
    <name type="scientific">Phytophthora rubi</name>
    <dbReference type="NCBI Taxonomy" id="129364"/>
    <lineage>
        <taxon>Eukaryota</taxon>
        <taxon>Sar</taxon>
        <taxon>Stramenopiles</taxon>
        <taxon>Oomycota</taxon>
        <taxon>Peronosporomycetes</taxon>
        <taxon>Peronosporales</taxon>
        <taxon>Peronosporaceae</taxon>
        <taxon>Phytophthora</taxon>
    </lineage>
</organism>
<accession>A0A6A3L4R6</accession>
<feature type="region of interest" description="Disordered" evidence="1">
    <location>
        <begin position="1"/>
        <end position="27"/>
    </location>
</feature>
<dbReference type="Proteomes" id="UP000435112">
    <property type="component" value="Unassembled WGS sequence"/>
</dbReference>
<feature type="region of interest" description="Disordered" evidence="1">
    <location>
        <begin position="187"/>
        <end position="216"/>
    </location>
</feature>
<evidence type="ECO:0000313" key="2">
    <source>
        <dbReference type="EMBL" id="KAE9014612.1"/>
    </source>
</evidence>
<proteinExistence type="predicted"/>
<comment type="caution">
    <text evidence="2">The sequence shown here is derived from an EMBL/GenBank/DDBJ whole genome shotgun (WGS) entry which is preliminary data.</text>
</comment>
<dbReference type="EMBL" id="QXFU01000972">
    <property type="protein sequence ID" value="KAE9014612.1"/>
    <property type="molecule type" value="Genomic_DNA"/>
</dbReference>